<keyword evidence="3" id="KW-0813">Transport</keyword>
<keyword evidence="8" id="KW-0626">Porin</keyword>
<comment type="subcellular location">
    <subcellularLocation>
        <location evidence="1">Mitochondrion outer membrane</location>
    </subcellularLocation>
</comment>
<sequence>MAPPTYGDLGKSSRDVFGKGYHFGLWKLDVKTKTSSGVEFSTGGVSNQETGKVFGTLETKYKLKDYGVTFTEKWNTDNVLVTEVSAQDFMKGVKVSLDTSFKPQTGDKSLKAKTEFRNQTASVNCDLDFKAGAPVVNAAAVLGYNGWLAGYSTKFDSQKSKITGNNFALGYAAGDLVFHTSVDNGQEFGGSIYHKVNPNFETAVNLAWSAGNNDTRFGIGCKYNLDHDTAVRAKVNNASQIGLSYSQKLREGVTISLSTLIDGKNFNEGGHKVGFSLELEA</sequence>
<evidence type="ECO:0000313" key="11">
    <source>
        <dbReference type="EMBL" id="JAS58516.1"/>
    </source>
</evidence>
<dbReference type="InterPro" id="IPR023614">
    <property type="entry name" value="Porin_dom_sf"/>
</dbReference>
<keyword evidence="4" id="KW-1134">Transmembrane beta strand</keyword>
<evidence type="ECO:0000256" key="4">
    <source>
        <dbReference type="ARBA" id="ARBA00022452"/>
    </source>
</evidence>
<dbReference type="PANTHER" id="PTHR11743">
    <property type="entry name" value="VOLTAGE-DEPENDENT ANION-SELECTIVE CHANNEL"/>
    <property type="match status" value="1"/>
</dbReference>
<evidence type="ECO:0000256" key="1">
    <source>
        <dbReference type="ARBA" id="ARBA00004294"/>
    </source>
</evidence>
<keyword evidence="5" id="KW-0812">Transmembrane</keyword>
<evidence type="ECO:0000256" key="3">
    <source>
        <dbReference type="ARBA" id="ARBA00022448"/>
    </source>
</evidence>
<reference evidence="11" key="1">
    <citation type="submission" date="2015-11" db="EMBL/GenBank/DDBJ databases">
        <title>De novo transcriptome assembly of four potential Pierce s Disease insect vectors from Arizona vineyards.</title>
        <authorList>
            <person name="Tassone E.E."/>
        </authorList>
    </citation>
    <scope>NUCLEOTIDE SEQUENCE</scope>
</reference>
<dbReference type="EMBL" id="GECZ01011253">
    <property type="protein sequence ID" value="JAS58516.1"/>
    <property type="molecule type" value="Transcribed_RNA"/>
</dbReference>
<evidence type="ECO:0000256" key="9">
    <source>
        <dbReference type="ARBA" id="ARBA00023128"/>
    </source>
</evidence>
<keyword evidence="7" id="KW-0406">Ion transport</keyword>
<dbReference type="Gene3D" id="2.40.160.10">
    <property type="entry name" value="Porin"/>
    <property type="match status" value="1"/>
</dbReference>
<dbReference type="CDD" id="cd07306">
    <property type="entry name" value="Porin3_VDAC"/>
    <property type="match status" value="1"/>
</dbReference>
<dbReference type="PANTHER" id="PTHR11743:SF70">
    <property type="entry name" value="GH26960P-RELATED"/>
    <property type="match status" value="1"/>
</dbReference>
<protein>
    <submittedName>
        <fullName evidence="11">Uncharacterized protein</fullName>
    </submittedName>
</protein>
<dbReference type="GO" id="GO:0015288">
    <property type="term" value="F:porin activity"/>
    <property type="evidence" value="ECO:0007669"/>
    <property type="project" value="UniProtKB-KW"/>
</dbReference>
<keyword evidence="6" id="KW-1000">Mitochondrion outer membrane</keyword>
<dbReference type="Pfam" id="PF01459">
    <property type="entry name" value="Porin_3"/>
    <property type="match status" value="1"/>
</dbReference>
<evidence type="ECO:0000256" key="8">
    <source>
        <dbReference type="ARBA" id="ARBA00023114"/>
    </source>
</evidence>
<accession>A0A1B6G7T5</accession>
<gene>
    <name evidence="11" type="ORF">g.21870</name>
</gene>
<comment type="similarity">
    <text evidence="2">Belongs to the eukaryotic mitochondrial porin family.</text>
</comment>
<evidence type="ECO:0000256" key="7">
    <source>
        <dbReference type="ARBA" id="ARBA00023065"/>
    </source>
</evidence>
<dbReference type="GO" id="GO:0008308">
    <property type="term" value="F:voltage-gated monoatomic anion channel activity"/>
    <property type="evidence" value="ECO:0007669"/>
    <property type="project" value="InterPro"/>
</dbReference>
<evidence type="ECO:0000256" key="2">
    <source>
        <dbReference type="ARBA" id="ARBA00007780"/>
    </source>
</evidence>
<dbReference type="GO" id="GO:0005741">
    <property type="term" value="C:mitochondrial outer membrane"/>
    <property type="evidence" value="ECO:0007669"/>
    <property type="project" value="UniProtKB-SubCell"/>
</dbReference>
<name>A0A1B6G7T5_9HEMI</name>
<dbReference type="AlphaFoldDB" id="A0A1B6G7T5"/>
<proteinExistence type="inferred from homology"/>
<dbReference type="InterPro" id="IPR001925">
    <property type="entry name" value="Porin_Euk"/>
</dbReference>
<keyword evidence="10" id="KW-0472">Membrane</keyword>
<dbReference type="InterPro" id="IPR027246">
    <property type="entry name" value="Porin_Euk/Tom40"/>
</dbReference>
<dbReference type="PRINTS" id="PR00185">
    <property type="entry name" value="EUKARYTPORIN"/>
</dbReference>
<evidence type="ECO:0000256" key="5">
    <source>
        <dbReference type="ARBA" id="ARBA00022692"/>
    </source>
</evidence>
<evidence type="ECO:0000256" key="10">
    <source>
        <dbReference type="ARBA" id="ARBA00023136"/>
    </source>
</evidence>
<organism evidence="11">
    <name type="scientific">Cuerna arida</name>
    <dbReference type="NCBI Taxonomy" id="1464854"/>
    <lineage>
        <taxon>Eukaryota</taxon>
        <taxon>Metazoa</taxon>
        <taxon>Ecdysozoa</taxon>
        <taxon>Arthropoda</taxon>
        <taxon>Hexapoda</taxon>
        <taxon>Insecta</taxon>
        <taxon>Pterygota</taxon>
        <taxon>Neoptera</taxon>
        <taxon>Paraneoptera</taxon>
        <taxon>Hemiptera</taxon>
        <taxon>Auchenorrhyncha</taxon>
        <taxon>Membracoidea</taxon>
        <taxon>Cicadellidae</taxon>
        <taxon>Cicadellinae</taxon>
        <taxon>Proconiini</taxon>
        <taxon>Cuerna</taxon>
    </lineage>
</organism>
<dbReference type="FunFam" id="2.40.160.10:FF:000001">
    <property type="entry name" value="Voltage-dependent anion-selective channel protein 2"/>
    <property type="match status" value="1"/>
</dbReference>
<keyword evidence="9" id="KW-0496">Mitochondrion</keyword>
<dbReference type="GO" id="GO:0046930">
    <property type="term" value="C:pore complex"/>
    <property type="evidence" value="ECO:0007669"/>
    <property type="project" value="UniProtKB-KW"/>
</dbReference>
<evidence type="ECO:0000256" key="6">
    <source>
        <dbReference type="ARBA" id="ARBA00022787"/>
    </source>
</evidence>